<accession>A0ABY5MSV3</accession>
<dbReference type="EMBL" id="CP030941">
    <property type="protein sequence ID" value="UUP18926.1"/>
    <property type="molecule type" value="Genomic_DNA"/>
</dbReference>
<keyword evidence="5" id="KW-1185">Reference proteome</keyword>
<dbReference type="CDD" id="cd19607">
    <property type="entry name" value="GTA_TIM-barrel-like"/>
    <property type="match status" value="1"/>
</dbReference>
<evidence type="ECO:0000313" key="4">
    <source>
        <dbReference type="EMBL" id="UUP18926.1"/>
    </source>
</evidence>
<reference evidence="4 5" key="1">
    <citation type="submission" date="2018-07" db="EMBL/GenBank/DDBJ databases">
        <title>Genome sequence of Nitratireductor thuwali#1536.</title>
        <authorList>
            <person name="Michoud G."/>
            <person name="Merlino G."/>
            <person name="Sefrji F.O."/>
            <person name="Daffonchio D."/>
        </authorList>
    </citation>
    <scope>NUCLEOTIDE SEQUENCE [LARGE SCALE GENOMIC DNA]</scope>
    <source>
        <strain evidence="5">Nit1536</strain>
    </source>
</reference>
<dbReference type="InterPro" id="IPR056490">
    <property type="entry name" value="Rcc01698_C"/>
</dbReference>
<dbReference type="Pfam" id="PF23666">
    <property type="entry name" value="Rcc01698_C"/>
    <property type="match status" value="1"/>
</dbReference>
<dbReference type="RefSeq" id="WP_338531116.1">
    <property type="nucleotide sequence ID" value="NZ_CP030941.1"/>
</dbReference>
<evidence type="ECO:0008006" key="6">
    <source>
        <dbReference type="Google" id="ProtNLM"/>
    </source>
</evidence>
<dbReference type="Gene3D" id="3.20.20.80">
    <property type="entry name" value="Glycosidases"/>
    <property type="match status" value="1"/>
</dbReference>
<dbReference type="InterPro" id="IPR025195">
    <property type="entry name" value="GTA_TIM_dom"/>
</dbReference>
<feature type="domain" description="GTA TIM-barrel-like" evidence="1">
    <location>
        <begin position="427"/>
        <end position="727"/>
    </location>
</feature>
<proteinExistence type="predicted"/>
<organism evidence="4 5">
    <name type="scientific">Nitratireductor thuwali</name>
    <dbReference type="NCBI Taxonomy" id="2267699"/>
    <lineage>
        <taxon>Bacteria</taxon>
        <taxon>Pseudomonadati</taxon>
        <taxon>Pseudomonadota</taxon>
        <taxon>Alphaproteobacteria</taxon>
        <taxon>Hyphomicrobiales</taxon>
        <taxon>Phyllobacteriaceae</taxon>
        <taxon>Nitratireductor</taxon>
    </lineage>
</organism>
<evidence type="ECO:0000259" key="1">
    <source>
        <dbReference type="Pfam" id="PF13547"/>
    </source>
</evidence>
<feature type="domain" description="Rcc01698-like C-terminal" evidence="3">
    <location>
        <begin position="1036"/>
        <end position="1136"/>
    </location>
</feature>
<dbReference type="Proteomes" id="UP001342418">
    <property type="component" value="Chromosome"/>
</dbReference>
<feature type="domain" description="Tip attachment protein J" evidence="2">
    <location>
        <begin position="786"/>
        <end position="941"/>
    </location>
</feature>
<evidence type="ECO:0000313" key="5">
    <source>
        <dbReference type="Proteomes" id="UP001342418"/>
    </source>
</evidence>
<evidence type="ECO:0000259" key="3">
    <source>
        <dbReference type="Pfam" id="PF23666"/>
    </source>
</evidence>
<dbReference type="Pfam" id="PF13550">
    <property type="entry name" value="Phage-tail_3"/>
    <property type="match status" value="1"/>
</dbReference>
<evidence type="ECO:0000259" key="2">
    <source>
        <dbReference type="Pfam" id="PF13550"/>
    </source>
</evidence>
<gene>
    <name evidence="4" type="ORF">NTH_03412</name>
</gene>
<dbReference type="Pfam" id="PF13547">
    <property type="entry name" value="GTA_TIM"/>
    <property type="match status" value="1"/>
</dbReference>
<name>A0ABY5MSV3_9HYPH</name>
<protein>
    <recommendedName>
        <fullName evidence="6">Host specificity protein</fullName>
    </recommendedName>
</protein>
<sequence>MATIVLQAAGAFLGGVLGPVGSAIGSAAGALAGYAIDRALIEGTKRYEGPRLGAARPFSAEDGAPLPRVYGTMRIGGTLIWATRFEEASTTTRQGGKGGPKVTTYSYFANAAFALCQGEIAGVRRIWADGREIDQTKVEIRVYRGGRNQPVDPLIEAKQGAGNAPAYRGTAYAVIERLPIDEYGNRLPQFQFEVVRTAGLLNERVRSVALIPGATEYGLSPTLVTKEIAPGETEAVNRHTLGGGTDLDASLDELQALCPNLKTVSLVVTWFGTDLRAAACRIEPMVTQASPGGLSQSWFSSGISRAQARVVSQVDGRAAFGGTPSDRSVMDAISAIRGRGLKVALYPFIMMDVPPGNGLPDPYGGAAQAVYPWRGRISCHPAPGQPGTVDKTPAARVQIENLVGNAEPGQFSAAGDTIPFVGSPGEWSYRRFILHYAHLAVAAGGVDGFLLGSELRGLTAVRENQNRFPFVEALEALAGEVRALIGEGPVLTYGADWTEYFGHQPADGSGDVFFHLDSLWAHPAINSVAIDNYMPLSDWRDEDIGGGNPDGFASPYDIERMRAAITSGEGFDWYYASAADRAARLRTPISDGAYGEPWVYRYKDLKSWWSNQHFNRIGGVQQPSPTAWQPKSKPIHFTELGCAAVDKGPNQPNVFPDPKSSENALPYFSSGGRSDMAQYALLSAHYDHWLESGEEANPVSPVYGGTMVDTDEISIWAWDARPFPSFPLFADTWGDGANWTTGHWLNGRLSGVALRDLIQAVLADHGLPPADTDGVDGMVSGYLVAQPATARAVLDPLVGLFRLSVRETAEGLVFATEGASAGEAAIAGDRVLPADSAVVERVRRPDHEMPKYVQVDFRDEMNEHRSATAAAGYLGAEGNGTSYVGFPGVLPQEEAERLADDWVRRLWAGREQVRFSLPLQRQAIHPGTVLKLDAEGPEYVVEEVEDGLVRSVRARRLVRIAPSTPAKPLPDRSQPPVYADSRPHALMLDLPLRGGSDKVEDQLRIAARARPWKTQALLASPEDTGFELRTTLPQRATMGTLVTALPMGAAAGRIDRSAAVDVRLLDGELASVSRTQLLSGANAAAIRSHIGIWEIVQFEAAEEVSAGTWHLTGLLRGQLGTDDAMAAGAEAGSPFVLLDDAVAPAGLRPSEIGLELNWRVGHAGGDISADAFTQVTAAGGLRALTPLSPVHLAGRAGQDGLAVNWIRRGRIDGDSWLGEDIPLGEAQELYRIDVAPPGGSPVRSETVGNSQWNYTIEMAIDDFGTLPETVEITVRQISETVGPGLPARRAFAVG</sequence>
<dbReference type="InterPro" id="IPR032876">
    <property type="entry name" value="J_dom"/>
</dbReference>